<evidence type="ECO:0000313" key="2">
    <source>
        <dbReference type="Proteomes" id="UP000828941"/>
    </source>
</evidence>
<accession>A0ACB9KIS3</accession>
<dbReference type="Proteomes" id="UP000828941">
    <property type="component" value="Chromosome 14"/>
</dbReference>
<proteinExistence type="predicted"/>
<protein>
    <submittedName>
        <fullName evidence="1">Uncharacterized protein</fullName>
    </submittedName>
</protein>
<sequence length="283" mass="32066">MLLEVFTRRKPTDEIFVDGLSLISWIQQSMAAGEIVHVVDPDLLEGSEEHVASTKKVCLSSIMELALNCCADSPEKRSSMKDVFILLQTSTLAVDPTQGFTRLPLSNSNFEVQKPYDVPQDQRYSFENGVHKFWVYSTDKPHTPTSNTAPRTEIRVTGYDYTSGVWQFEGYGYVPSGSSGVCIMQVFGGTSSATTLQLRVYDGSLTYYRSPVLLQNIYNRWFRVNVIHDVGASTVKVFIDGVLKYQGDDRGDATHYFKFGVYEQNDSSSYMESRWKDIKIFRK</sequence>
<keyword evidence="2" id="KW-1185">Reference proteome</keyword>
<organism evidence="1 2">
    <name type="scientific">Bauhinia variegata</name>
    <name type="common">Purple orchid tree</name>
    <name type="synonym">Phanera variegata</name>
    <dbReference type="NCBI Taxonomy" id="167791"/>
    <lineage>
        <taxon>Eukaryota</taxon>
        <taxon>Viridiplantae</taxon>
        <taxon>Streptophyta</taxon>
        <taxon>Embryophyta</taxon>
        <taxon>Tracheophyta</taxon>
        <taxon>Spermatophyta</taxon>
        <taxon>Magnoliopsida</taxon>
        <taxon>eudicotyledons</taxon>
        <taxon>Gunneridae</taxon>
        <taxon>Pentapetalae</taxon>
        <taxon>rosids</taxon>
        <taxon>fabids</taxon>
        <taxon>Fabales</taxon>
        <taxon>Fabaceae</taxon>
        <taxon>Cercidoideae</taxon>
        <taxon>Cercideae</taxon>
        <taxon>Bauhiniinae</taxon>
        <taxon>Bauhinia</taxon>
    </lineage>
</organism>
<name>A0ACB9KIS3_BAUVA</name>
<reference evidence="1 2" key="1">
    <citation type="journal article" date="2022" name="DNA Res.">
        <title>Chromosomal-level genome assembly of the orchid tree Bauhinia variegata (Leguminosae; Cercidoideae) supports the allotetraploid origin hypothesis of Bauhinia.</title>
        <authorList>
            <person name="Zhong Y."/>
            <person name="Chen Y."/>
            <person name="Zheng D."/>
            <person name="Pang J."/>
            <person name="Liu Y."/>
            <person name="Luo S."/>
            <person name="Meng S."/>
            <person name="Qian L."/>
            <person name="Wei D."/>
            <person name="Dai S."/>
            <person name="Zhou R."/>
        </authorList>
    </citation>
    <scope>NUCLEOTIDE SEQUENCE [LARGE SCALE GENOMIC DNA]</scope>
    <source>
        <strain evidence="1">BV-YZ2020</strain>
    </source>
</reference>
<evidence type="ECO:0000313" key="1">
    <source>
        <dbReference type="EMBL" id="KAI4297034.1"/>
    </source>
</evidence>
<gene>
    <name evidence="1" type="ORF">L6164_036944</name>
</gene>
<dbReference type="EMBL" id="CM039439">
    <property type="protein sequence ID" value="KAI4297034.1"/>
    <property type="molecule type" value="Genomic_DNA"/>
</dbReference>
<comment type="caution">
    <text evidence="1">The sequence shown here is derived from an EMBL/GenBank/DDBJ whole genome shotgun (WGS) entry which is preliminary data.</text>
</comment>